<dbReference type="EMBL" id="JAGEVF010000001">
    <property type="protein sequence ID" value="MBO3115313.1"/>
    <property type="molecule type" value="Genomic_DNA"/>
</dbReference>
<organism evidence="2 3">
    <name type="scientific">Winogradskyella pelagia</name>
    <dbReference type="NCBI Taxonomy" id="2819984"/>
    <lineage>
        <taxon>Bacteria</taxon>
        <taxon>Pseudomonadati</taxon>
        <taxon>Bacteroidota</taxon>
        <taxon>Flavobacteriia</taxon>
        <taxon>Flavobacteriales</taxon>
        <taxon>Flavobacteriaceae</taxon>
        <taxon>Winogradskyella</taxon>
    </lineage>
</organism>
<evidence type="ECO:0000313" key="3">
    <source>
        <dbReference type="Proteomes" id="UP000676776"/>
    </source>
</evidence>
<name>A0ABS3SXU8_9FLAO</name>
<proteinExistence type="predicted"/>
<dbReference type="Pfam" id="PF20448">
    <property type="entry name" value="DUF6705"/>
    <property type="match status" value="1"/>
</dbReference>
<feature type="domain" description="DUF6705" evidence="1">
    <location>
        <begin position="1"/>
        <end position="199"/>
    </location>
</feature>
<reference evidence="2 3" key="1">
    <citation type="submission" date="2021-03" db="EMBL/GenBank/DDBJ databases">
        <title>Winogradskyella sp. nov., isolated from costal sediment.</title>
        <authorList>
            <person name="Gao C."/>
        </authorList>
    </citation>
    <scope>NUCLEOTIDE SEQUENCE [LARGE SCALE GENOMIC DNA]</scope>
    <source>
        <strain evidence="2 3">DF17</strain>
    </source>
</reference>
<dbReference type="RefSeq" id="WP_208152085.1">
    <property type="nucleotide sequence ID" value="NZ_JAGEVF010000001.1"/>
</dbReference>
<dbReference type="InterPro" id="IPR046551">
    <property type="entry name" value="DUF6705"/>
</dbReference>
<evidence type="ECO:0000259" key="1">
    <source>
        <dbReference type="Pfam" id="PF20448"/>
    </source>
</evidence>
<dbReference type="Proteomes" id="UP000676776">
    <property type="component" value="Unassembled WGS sequence"/>
</dbReference>
<keyword evidence="3" id="KW-1185">Reference proteome</keyword>
<protein>
    <recommendedName>
        <fullName evidence="1">DUF6705 domain-containing protein</fullName>
    </recommendedName>
</protein>
<evidence type="ECO:0000313" key="2">
    <source>
        <dbReference type="EMBL" id="MBO3115313.1"/>
    </source>
</evidence>
<comment type="caution">
    <text evidence="2">The sequence shown here is derived from an EMBL/GenBank/DDBJ whole genome shotgun (WGS) entry which is preliminary data.</text>
</comment>
<sequence>MKKRLIILVAITCFACKAQSIIVPKGSGLEIQEHPNYYLKDVNNEFGKFVGEWKFDNGNSVIVLKLKKEELYQTNSSAYYQDLLVGEYKYVQNGLEIVNTLNNFDNADLSGYEHGISGGIFSRRLPNWCTDNSTTQEIKVELFIEHPNNDLIEGNLILRHIIDNGVEKLETCIYHESNLSYDTNARIPIPDGNYVFVKQD</sequence>
<gene>
    <name evidence="2" type="ORF">J4050_01055</name>
</gene>
<accession>A0ABS3SXU8</accession>